<feature type="region of interest" description="Disordered" evidence="2">
    <location>
        <begin position="1"/>
        <end position="38"/>
    </location>
</feature>
<dbReference type="SMART" id="SM00164">
    <property type="entry name" value="TBC"/>
    <property type="match status" value="1"/>
</dbReference>
<dbReference type="GO" id="GO:0005886">
    <property type="term" value="C:plasma membrane"/>
    <property type="evidence" value="ECO:0007669"/>
    <property type="project" value="UniProtKB-ARBA"/>
</dbReference>
<dbReference type="Gene3D" id="1.10.10.750">
    <property type="entry name" value="Ypt/Rab-GAP domain of gyp1p, domain 1"/>
    <property type="match status" value="1"/>
</dbReference>
<protein>
    <recommendedName>
        <fullName evidence="3">Rab-GAP TBC domain-containing protein</fullName>
    </recommendedName>
</protein>
<name>A0AAY4D956_9TELE</name>
<evidence type="ECO:0000259" key="3">
    <source>
        <dbReference type="PROSITE" id="PS50086"/>
    </source>
</evidence>
<dbReference type="RefSeq" id="XP_028853009.1">
    <property type="nucleotide sequence ID" value="XM_028997176.1"/>
</dbReference>
<dbReference type="FunFam" id="1.10.8.270:FF:000007">
    <property type="entry name" value="TBC1 domain family member 10A"/>
    <property type="match status" value="1"/>
</dbReference>
<feature type="region of interest" description="Disordered" evidence="2">
    <location>
        <begin position="410"/>
        <end position="880"/>
    </location>
</feature>
<feature type="compositionally biased region" description="Basic residues" evidence="2">
    <location>
        <begin position="425"/>
        <end position="436"/>
    </location>
</feature>
<feature type="compositionally biased region" description="Polar residues" evidence="2">
    <location>
        <begin position="870"/>
        <end position="880"/>
    </location>
</feature>
<dbReference type="Pfam" id="PF00566">
    <property type="entry name" value="RabGAP-TBC"/>
    <property type="match status" value="1"/>
</dbReference>
<dbReference type="GO" id="GO:0005096">
    <property type="term" value="F:GTPase activator activity"/>
    <property type="evidence" value="ECO:0007669"/>
    <property type="project" value="UniProtKB-KW"/>
</dbReference>
<dbReference type="PRINTS" id="PR01217">
    <property type="entry name" value="PRICHEXTENSN"/>
</dbReference>
<feature type="compositionally biased region" description="Low complexity" evidence="2">
    <location>
        <begin position="12"/>
        <end position="36"/>
    </location>
</feature>
<dbReference type="Gene3D" id="1.10.8.270">
    <property type="entry name" value="putative rabgap domain of human tbc1 domain family member 14 like domains"/>
    <property type="match status" value="1"/>
</dbReference>
<dbReference type="FunFam" id="1.10.472.80:FF:000008">
    <property type="entry name" value="TBC1 domain family member 10A"/>
    <property type="match status" value="1"/>
</dbReference>
<organism evidence="4 5">
    <name type="scientific">Denticeps clupeoides</name>
    <name type="common">denticle herring</name>
    <dbReference type="NCBI Taxonomy" id="299321"/>
    <lineage>
        <taxon>Eukaryota</taxon>
        <taxon>Metazoa</taxon>
        <taxon>Chordata</taxon>
        <taxon>Craniata</taxon>
        <taxon>Vertebrata</taxon>
        <taxon>Euteleostomi</taxon>
        <taxon>Actinopterygii</taxon>
        <taxon>Neopterygii</taxon>
        <taxon>Teleostei</taxon>
        <taxon>Clupei</taxon>
        <taxon>Clupeiformes</taxon>
        <taxon>Denticipitoidei</taxon>
        <taxon>Denticipitidae</taxon>
        <taxon>Denticeps</taxon>
    </lineage>
</organism>
<keyword evidence="1" id="KW-0343">GTPase activation</keyword>
<dbReference type="InterPro" id="IPR035969">
    <property type="entry name" value="Rab-GAP_TBC_sf"/>
</dbReference>
<dbReference type="Ensembl" id="ENSDCDT00010052094.1">
    <property type="protein sequence ID" value="ENSDCDP00010042062.1"/>
    <property type="gene ID" value="ENSDCDG00010026564.1"/>
</dbReference>
<feature type="compositionally biased region" description="Low complexity" evidence="2">
    <location>
        <begin position="803"/>
        <end position="813"/>
    </location>
</feature>
<feature type="compositionally biased region" description="Polar residues" evidence="2">
    <location>
        <begin position="410"/>
        <end position="424"/>
    </location>
</feature>
<dbReference type="GO" id="GO:0031267">
    <property type="term" value="F:small GTPase binding"/>
    <property type="evidence" value="ECO:0007669"/>
    <property type="project" value="TreeGrafter"/>
</dbReference>
<feature type="compositionally biased region" description="Pro residues" evidence="2">
    <location>
        <begin position="547"/>
        <end position="562"/>
    </location>
</feature>
<reference evidence="4" key="3">
    <citation type="submission" date="2025-09" db="UniProtKB">
        <authorList>
            <consortium name="Ensembl"/>
        </authorList>
    </citation>
    <scope>IDENTIFICATION</scope>
</reference>
<evidence type="ECO:0000256" key="1">
    <source>
        <dbReference type="ARBA" id="ARBA00022468"/>
    </source>
</evidence>
<accession>A0AAY4D956</accession>
<dbReference type="InterPro" id="IPR000195">
    <property type="entry name" value="Rab-GAP-TBC_dom"/>
</dbReference>
<feature type="compositionally biased region" description="Low complexity" evidence="2">
    <location>
        <begin position="849"/>
        <end position="858"/>
    </location>
</feature>
<proteinExistence type="predicted"/>
<gene>
    <name evidence="4" type="primary">LOC114800084</name>
</gene>
<dbReference type="InterPro" id="IPR050302">
    <property type="entry name" value="Rab_GAP_TBC_domain"/>
</dbReference>
<sequence>MARLENGRRTSDSASTATLSTLAGSPFEDGSSLGSDSELDGFAERRTDKYGFIGGAQRHSAESAQEVPTEVLRQRELKWLDMLSDWDKWISKNFKKLRQRCQKGIPPSLRGRAWLYLSGGKVKREQNKGKFLELDGTEGDPKWLDVIERDLHRQFPFHEMFVSRGGHGQQDLFRVLKAYTLYRPEEGYCQAQAPIAAVLLMHMPAEDAFWGLVQICEKYLPGYYSAGLEAIQLDGEILFALLKHTSTVAYRHLEKHKIEPILYMTEWFMCAFSRTLPWASVLRVWDMFLCDGVKIIFRVGLVLLRSMLGSREKLKACPGQYETMELLRALEPKYMQEGFLVHQILELSLSVREVEREYHVQLKRWKRKHGELSYKSPPRLHGAYAVMRAEPHSRQDLCQNPTIVVQVPAASSQDPSFVPMSQFNRSKKRGTLRKNPKPVPDIPNPYALPTVPQTQLAVKDRPPNQEPPNQTPPPAIDPAPPHPPMFYQPPSQQPQVKNHVTPPEPDVGPPLPLPSPQQPIRSQQLLTSQTPPQQPPSQASFKNHVTPPEPVVGPPLPLPSPQQPIRSQQLLTSQTPPQQPPSQASFKNHVTPPEPIVAQSLPMPSPQQPIRSQQPLTNKTRSQEVFSSPPPPLQPPSQASFKNHVTPPEPIVAQSQPMPSPQQPIRSQQPLTNQTRSQEVFSSLPPPVQPPSQASFKNHVTPPEPIVAQSLPMPSPQQPIRSQQLLTDQSPSQQPPSQASFKNQVTPPEPVRSQPLAMPSPQQPIRSQPLLMNVPPGQPSASQQQVNNLHPPMFYRPPPPQQQPLRQAAFPFLDVPPPPNFLPPPAPDLRPLPPPLRTTTETPAPPPAQNAAGPAPQGEGPPPLCHSRESVNSSEQDTYL</sequence>
<feature type="compositionally biased region" description="Pro residues" evidence="2">
    <location>
        <begin position="814"/>
        <end position="836"/>
    </location>
</feature>
<dbReference type="GeneTree" id="ENSGT00940000157386"/>
<dbReference type="PROSITE" id="PS50086">
    <property type="entry name" value="TBC_RABGAP"/>
    <property type="match status" value="1"/>
</dbReference>
<dbReference type="AlphaFoldDB" id="A0AAY4D956"/>
<evidence type="ECO:0000313" key="4">
    <source>
        <dbReference type="Ensembl" id="ENSDCDP00010042062.1"/>
    </source>
</evidence>
<keyword evidence="5" id="KW-1185">Reference proteome</keyword>
<dbReference type="FunFam" id="1.10.10.750:FF:000001">
    <property type="entry name" value="TBC1 domain family member 10A"/>
    <property type="match status" value="1"/>
</dbReference>
<dbReference type="PANTHER" id="PTHR47219:SF4">
    <property type="entry name" value="TBC1 DOMAIN FAMILY MEMBER 10A"/>
    <property type="match status" value="1"/>
</dbReference>
<dbReference type="SUPFAM" id="SSF47923">
    <property type="entry name" value="Ypt/Rab-GAP domain of gyp1p"/>
    <property type="match status" value="2"/>
</dbReference>
<dbReference type="GeneID" id="114800084"/>
<feature type="compositionally biased region" description="Pro residues" evidence="2">
    <location>
        <begin position="502"/>
        <end position="517"/>
    </location>
</feature>
<dbReference type="PANTHER" id="PTHR47219">
    <property type="entry name" value="RAB GTPASE-ACTIVATING PROTEIN 1-LIKE"/>
    <property type="match status" value="1"/>
</dbReference>
<feature type="compositionally biased region" description="Polar residues" evidence="2">
    <location>
        <begin position="616"/>
        <end position="626"/>
    </location>
</feature>
<feature type="compositionally biased region" description="Basic and acidic residues" evidence="2">
    <location>
        <begin position="1"/>
        <end position="11"/>
    </location>
</feature>
<feature type="compositionally biased region" description="Polar residues" evidence="2">
    <location>
        <begin position="489"/>
        <end position="498"/>
    </location>
</feature>
<feature type="compositionally biased region" description="Low complexity" evidence="2">
    <location>
        <begin position="518"/>
        <end position="531"/>
    </location>
</feature>
<feature type="compositionally biased region" description="Polar residues" evidence="2">
    <location>
        <begin position="779"/>
        <end position="788"/>
    </location>
</feature>
<reference evidence="4" key="2">
    <citation type="submission" date="2025-08" db="UniProtKB">
        <authorList>
            <consortium name="Ensembl"/>
        </authorList>
    </citation>
    <scope>IDENTIFICATION</scope>
</reference>
<evidence type="ECO:0000313" key="5">
    <source>
        <dbReference type="Proteomes" id="UP000694580"/>
    </source>
</evidence>
<dbReference type="RefSeq" id="XP_028853008.1">
    <property type="nucleotide sequence ID" value="XM_028997175.1"/>
</dbReference>
<reference evidence="4 5" key="1">
    <citation type="submission" date="2020-06" db="EMBL/GenBank/DDBJ databases">
        <authorList>
            <consortium name="Wellcome Sanger Institute Data Sharing"/>
        </authorList>
    </citation>
    <scope>NUCLEOTIDE SEQUENCE [LARGE SCALE GENOMIC DNA]</scope>
</reference>
<dbReference type="Proteomes" id="UP000694580">
    <property type="component" value="Chromosome 11"/>
</dbReference>
<evidence type="ECO:0000256" key="2">
    <source>
        <dbReference type="SAM" id="MobiDB-lite"/>
    </source>
</evidence>
<dbReference type="Gene3D" id="1.10.472.80">
    <property type="entry name" value="Ypt/Rab-GAP domain of gyp1p, domain 3"/>
    <property type="match status" value="1"/>
</dbReference>
<feature type="compositionally biased region" description="Low complexity" evidence="2">
    <location>
        <begin position="729"/>
        <end position="738"/>
    </location>
</feature>
<feature type="domain" description="Rab-GAP TBC" evidence="3">
    <location>
        <begin position="104"/>
        <end position="292"/>
    </location>
</feature>
<feature type="compositionally biased region" description="Pro residues" evidence="2">
    <location>
        <begin position="464"/>
        <end position="487"/>
    </location>
</feature>
<feature type="compositionally biased region" description="Low complexity" evidence="2">
    <location>
        <begin position="563"/>
        <end position="576"/>
    </location>
</feature>
<feature type="compositionally biased region" description="Polar residues" evidence="2">
    <location>
        <begin position="718"/>
        <end position="728"/>
    </location>
</feature>